<dbReference type="EnsemblPlants" id="OBART09G06770.4">
    <property type="protein sequence ID" value="OBART09G06770.4"/>
    <property type="gene ID" value="OBART09G06770"/>
</dbReference>
<feature type="transmembrane region" description="Helical" evidence="12">
    <location>
        <begin position="287"/>
        <end position="305"/>
    </location>
</feature>
<dbReference type="FunFam" id="1.10.3370.10:FF:000002">
    <property type="entry name" value="Transport Sec61 subunit alpha isoform 2"/>
    <property type="match status" value="1"/>
</dbReference>
<evidence type="ECO:0000256" key="4">
    <source>
        <dbReference type="ARBA" id="ARBA00022448"/>
    </source>
</evidence>
<organism evidence="14">
    <name type="scientific">Oryza barthii</name>
    <dbReference type="NCBI Taxonomy" id="65489"/>
    <lineage>
        <taxon>Eukaryota</taxon>
        <taxon>Viridiplantae</taxon>
        <taxon>Streptophyta</taxon>
        <taxon>Embryophyta</taxon>
        <taxon>Tracheophyta</taxon>
        <taxon>Spermatophyta</taxon>
        <taxon>Magnoliopsida</taxon>
        <taxon>Liliopsida</taxon>
        <taxon>Poales</taxon>
        <taxon>Poaceae</taxon>
        <taxon>BOP clade</taxon>
        <taxon>Oryzoideae</taxon>
        <taxon>Oryzeae</taxon>
        <taxon>Oryzinae</taxon>
        <taxon>Oryza</taxon>
    </lineage>
</organism>
<keyword evidence="5 12" id="KW-0812">Transmembrane</keyword>
<feature type="transmembrane region" description="Helical" evidence="12">
    <location>
        <begin position="33"/>
        <end position="55"/>
    </location>
</feature>
<dbReference type="EnsemblPlants" id="OBART09G06770.3">
    <property type="protein sequence ID" value="OBART09G06770.3"/>
    <property type="gene ID" value="OBART09G06770"/>
</dbReference>
<dbReference type="PROSITE" id="PS00755">
    <property type="entry name" value="SECY_1"/>
    <property type="match status" value="2"/>
</dbReference>
<evidence type="ECO:0000256" key="3">
    <source>
        <dbReference type="ARBA" id="ARBA00005751"/>
    </source>
</evidence>
<evidence type="ECO:0000256" key="6">
    <source>
        <dbReference type="ARBA" id="ARBA00022824"/>
    </source>
</evidence>
<feature type="transmembrane region" description="Helical" evidence="12">
    <location>
        <begin position="778"/>
        <end position="797"/>
    </location>
</feature>
<dbReference type="Pfam" id="PF10559">
    <property type="entry name" value="Plug_translocon"/>
    <property type="match status" value="2"/>
</dbReference>
<keyword evidence="15" id="KW-1185">Reference proteome</keyword>
<evidence type="ECO:0000256" key="5">
    <source>
        <dbReference type="ARBA" id="ARBA00022692"/>
    </source>
</evidence>
<feature type="transmembrane region" description="Helical" evidence="12">
    <location>
        <begin position="738"/>
        <end position="758"/>
    </location>
</feature>
<dbReference type="Gramene" id="OBART09G06770.3">
    <property type="protein sequence ID" value="OBART09G06770.3"/>
    <property type="gene ID" value="OBART09G06770"/>
</dbReference>
<evidence type="ECO:0000313" key="14">
    <source>
        <dbReference type="EnsemblPlants" id="OBART09G06770.4"/>
    </source>
</evidence>
<feature type="transmembrane region" description="Helical" evidence="12">
    <location>
        <begin position="76"/>
        <end position="97"/>
    </location>
</feature>
<dbReference type="AlphaFoldDB" id="A0A0D3H5P4"/>
<dbReference type="Gramene" id="OBART09G06770.4">
    <property type="protein sequence ID" value="OBART09G06770.4"/>
    <property type="gene ID" value="OBART09G06770"/>
</dbReference>
<keyword evidence="8 12" id="KW-1133">Transmembrane helix</keyword>
<feature type="transmembrane region" description="Helical" evidence="12">
    <location>
        <begin position="431"/>
        <end position="452"/>
    </location>
</feature>
<protein>
    <recommendedName>
        <fullName evidence="13">Translocon Sec61/SecY plug domain-containing protein</fullName>
    </recommendedName>
</protein>
<evidence type="ECO:0000256" key="8">
    <source>
        <dbReference type="ARBA" id="ARBA00022989"/>
    </source>
</evidence>
<dbReference type="Proteomes" id="UP000026960">
    <property type="component" value="Chromosome 9"/>
</dbReference>
<dbReference type="InterPro" id="IPR002208">
    <property type="entry name" value="SecY/SEC61-alpha"/>
</dbReference>
<dbReference type="Gene3D" id="1.10.3370.10">
    <property type="entry name" value="SecY subunit domain"/>
    <property type="match status" value="2"/>
</dbReference>
<dbReference type="PANTHER" id="PTHR10906">
    <property type="entry name" value="SECY/SEC61-ALPHA FAMILY MEMBER"/>
    <property type="match status" value="1"/>
</dbReference>
<keyword evidence="9" id="KW-0811">Translocation</keyword>
<feature type="domain" description="Translocon Sec61/SecY plug" evidence="13">
    <location>
        <begin position="42"/>
        <end position="76"/>
    </location>
</feature>
<dbReference type="Pfam" id="PF00344">
    <property type="entry name" value="SecY"/>
    <property type="match status" value="2"/>
</dbReference>
<feature type="transmembrane region" description="Helical" evidence="12">
    <location>
        <begin position="117"/>
        <end position="136"/>
    </location>
</feature>
<keyword evidence="10 12" id="KW-0472">Membrane</keyword>
<name>A0A0D3H5P4_9ORYZ</name>
<evidence type="ECO:0000256" key="12">
    <source>
        <dbReference type="SAM" id="Phobius"/>
    </source>
</evidence>
<keyword evidence="7" id="KW-0653">Protein transport</keyword>
<dbReference type="InterPro" id="IPR030659">
    <property type="entry name" value="SecY_CS"/>
</dbReference>
<feature type="transmembrane region" description="Helical" evidence="12">
    <location>
        <begin position="894"/>
        <end position="912"/>
    </location>
</feature>
<feature type="transmembrane region" description="Helical" evidence="12">
    <location>
        <begin position="407"/>
        <end position="425"/>
    </location>
</feature>
<comment type="similarity">
    <text evidence="3 11">Belongs to the SecY/SEC61-alpha family.</text>
</comment>
<feature type="domain" description="Translocon Sec61/SecY plug" evidence="13">
    <location>
        <begin position="550"/>
        <end position="573"/>
    </location>
</feature>
<dbReference type="InterPro" id="IPR019561">
    <property type="entry name" value="Translocon_Sec61/SecY_plug_dom"/>
</dbReference>
<evidence type="ECO:0000256" key="11">
    <source>
        <dbReference type="RuleBase" id="RU004349"/>
    </source>
</evidence>
<evidence type="ECO:0000256" key="9">
    <source>
        <dbReference type="ARBA" id="ARBA00023010"/>
    </source>
</evidence>
<dbReference type="GO" id="GO:0005789">
    <property type="term" value="C:endoplasmic reticulum membrane"/>
    <property type="evidence" value="ECO:0007669"/>
    <property type="project" value="UniProtKB-SubCell"/>
</dbReference>
<sequence length="928" mass="101954">MAGGFRVLHLVRPFLAFLPEVQSADRKIPFREKVIYTVISLFIFLVCSQLPLYGIHSTTGADPFYWMRVILASNRGTVMELGITPIVTSGMVMQLLVGSKIIEVDNSVREDRALLNGAQKLLGILIAIGEAVAYVLSGMYGSVSQLGTGNAILIILQLFFAGIIVICLDELLQKGYGLGSGISLENIIWKAFSPTTINSGRGAEFEGAVIALFHLLITRTDKVRALREAFYRQNLPNVTNLLATVLVFLIVIYFQGFRVVLPVRSKNARGQQGSYPIKLFYTSNMPIILHSALITNLYFISQLLYRRYSGNFLVNLLGKWKESEYSGHSVPVGGLAYYVTAPSSLADVLANPFHALFYVVFMLSACALFSKTWIEVSGSSAKDVAKQLKEQQMVMPGHRESNLQKELNRYIPTAAAFGGVCIGALTVLADFIGAIGSGTGILLAVTIIYQYFETFEKERATELGFFGFHALRSRGGGGEASTRLGGGAGQVRQQLGPLPLVPSFFSPSDRAERWLADFEYCILSGPFWLSCQKYRVLIGKYHSEKNYHSYGIHSTTGADPFYWMRVILASNRGTVMELGITPIVTSGMVMQLLVGSKIIEVDNSVREDRALLNGAQKLLGILIAIGEAVAYVLSGMYGSVSQLGTGNAILIILQLFFAGIIVICLDELLQKGYGLGSGISLENIIWKAFSPTTINSGRGAEFEGAVIALFHLLITRTDKVRALREAFYRQNLPNVTNLLATVLVFLIVIYFQGFRVVLPVRSKNARGQQGSYPIKLFYTSNMPIILHSALITNLYFISQLLYRSLADVLANPFHALFYVVFMLSACALFSKTWIEVSGSSAKDVAKQLKEQQMVMPGHRESNLQKELNRYIPTAAAFGGVCIGALTVLADFMGAIGSGTGILLAVTIIYQYFETFEKERATELGFFGF</sequence>
<reference evidence="14" key="2">
    <citation type="submission" date="2015-03" db="UniProtKB">
        <authorList>
            <consortium name="EnsemblPlants"/>
        </authorList>
    </citation>
    <scope>IDENTIFICATION</scope>
</reference>
<feature type="transmembrane region" description="Helical" evidence="12">
    <location>
        <begin position="809"/>
        <end position="829"/>
    </location>
</feature>
<feature type="transmembrane region" description="Helical" evidence="12">
    <location>
        <begin position="645"/>
        <end position="665"/>
    </location>
</feature>
<feature type="transmembrane region" description="Helical" evidence="12">
    <location>
        <begin position="148"/>
        <end position="168"/>
    </location>
</feature>
<proteinExistence type="inferred from homology"/>
<evidence type="ECO:0000256" key="10">
    <source>
        <dbReference type="ARBA" id="ARBA00023136"/>
    </source>
</evidence>
<dbReference type="NCBIfam" id="NF006341">
    <property type="entry name" value="PRK08568.1-5"/>
    <property type="match status" value="1"/>
</dbReference>
<evidence type="ECO:0000259" key="13">
    <source>
        <dbReference type="Pfam" id="PF10559"/>
    </source>
</evidence>
<feature type="transmembrane region" description="Helical" evidence="12">
    <location>
        <begin position="574"/>
        <end position="594"/>
    </location>
</feature>
<feature type="transmembrane region" description="Helical" evidence="12">
    <location>
        <begin position="870"/>
        <end position="888"/>
    </location>
</feature>
<keyword evidence="4" id="KW-0813">Transport</keyword>
<dbReference type="InterPro" id="IPR023201">
    <property type="entry name" value="SecY_dom_sf"/>
</dbReference>
<evidence type="ECO:0000256" key="2">
    <source>
        <dbReference type="ARBA" id="ARBA00004477"/>
    </source>
</evidence>
<dbReference type="GO" id="GO:0009535">
    <property type="term" value="C:chloroplast thylakoid membrane"/>
    <property type="evidence" value="ECO:0007669"/>
    <property type="project" value="UniProtKB-SubCell"/>
</dbReference>
<dbReference type="SUPFAM" id="SSF103491">
    <property type="entry name" value="Preprotein translocase SecY subunit"/>
    <property type="match status" value="2"/>
</dbReference>
<evidence type="ECO:0000256" key="1">
    <source>
        <dbReference type="ARBA" id="ARBA00004454"/>
    </source>
</evidence>
<dbReference type="NCBIfam" id="TIGR00967">
    <property type="entry name" value="3a0501s007"/>
    <property type="match status" value="2"/>
</dbReference>
<comment type="subcellular location">
    <subcellularLocation>
        <location evidence="2">Endoplasmic reticulum membrane</location>
        <topology evidence="2">Multi-pass membrane protein</topology>
    </subcellularLocation>
    <subcellularLocation>
        <location evidence="1">Plastid</location>
        <location evidence="1">Chloroplast thylakoid membrane</location>
        <topology evidence="1">Multi-pass membrane protein</topology>
    </subcellularLocation>
</comment>
<dbReference type="GO" id="GO:0015031">
    <property type="term" value="P:protein transport"/>
    <property type="evidence" value="ECO:0007669"/>
    <property type="project" value="UniProtKB-KW"/>
</dbReference>
<reference evidence="14" key="1">
    <citation type="journal article" date="2009" name="Rice">
        <title>De Novo Next Generation Sequencing of Plant Genomes.</title>
        <authorList>
            <person name="Rounsley S."/>
            <person name="Marri P.R."/>
            <person name="Yu Y."/>
            <person name="He R."/>
            <person name="Sisneros N."/>
            <person name="Goicoechea J.L."/>
            <person name="Lee S.J."/>
            <person name="Angelova A."/>
            <person name="Kudrna D."/>
            <person name="Luo M."/>
            <person name="Affourtit J."/>
            <person name="Desany B."/>
            <person name="Knight J."/>
            <person name="Niazi F."/>
            <person name="Egholm M."/>
            <person name="Wing R.A."/>
        </authorList>
    </citation>
    <scope>NUCLEOTIDE SEQUENCE [LARGE SCALE GENOMIC DNA]</scope>
    <source>
        <strain evidence="14">IRGC 105608</strain>
    </source>
</reference>
<evidence type="ECO:0000256" key="7">
    <source>
        <dbReference type="ARBA" id="ARBA00022927"/>
    </source>
</evidence>
<evidence type="ECO:0000313" key="15">
    <source>
        <dbReference type="Proteomes" id="UP000026960"/>
    </source>
</evidence>
<feature type="transmembrane region" description="Helical" evidence="12">
    <location>
        <begin position="614"/>
        <end position="633"/>
    </location>
</feature>
<feature type="transmembrane region" description="Helical" evidence="12">
    <location>
        <begin position="241"/>
        <end position="261"/>
    </location>
</feature>
<keyword evidence="6" id="KW-0256">Endoplasmic reticulum</keyword>
<accession>A0A0D3H5P4</accession>